<organism evidence="3 4">
    <name type="scientific">Petrolisthes manimaculis</name>
    <dbReference type="NCBI Taxonomy" id="1843537"/>
    <lineage>
        <taxon>Eukaryota</taxon>
        <taxon>Metazoa</taxon>
        <taxon>Ecdysozoa</taxon>
        <taxon>Arthropoda</taxon>
        <taxon>Crustacea</taxon>
        <taxon>Multicrustacea</taxon>
        <taxon>Malacostraca</taxon>
        <taxon>Eumalacostraca</taxon>
        <taxon>Eucarida</taxon>
        <taxon>Decapoda</taxon>
        <taxon>Pleocyemata</taxon>
        <taxon>Anomura</taxon>
        <taxon>Galatheoidea</taxon>
        <taxon>Porcellanidae</taxon>
        <taxon>Petrolisthes</taxon>
    </lineage>
</organism>
<feature type="domain" description="C2H2-type" evidence="2">
    <location>
        <begin position="67"/>
        <end position="89"/>
    </location>
</feature>
<dbReference type="InterPro" id="IPR052644">
    <property type="entry name" value="ZMAT3"/>
</dbReference>
<protein>
    <recommendedName>
        <fullName evidence="2">C2H2-type domain-containing protein</fullName>
    </recommendedName>
</protein>
<sequence length="300" mass="32701">MDKKEMKRKLPPLSENTEEKRVKTETSTDNKDVCSGMGYSSTTSVREAVDEGLLICIQVGQQEHYECQLCNKPMAGIIPAEAHLKGSQHSKAWKNYTQGRISTSLLSDSNVCHTGYSDTHDAVVGALRSGVVVAHMDGPVKTLTCSVCDIVCTGDVPMRQHIQGEAHMKKIRRQEAESTSDYASGRTGSAELVIKAENVCPAFLTPVLPKAEGMLHEDCLQDAISKGIVKEADDGDLSHLMCVVCNAICTGEEPMKQHIEGKSHHKKLRNQVTLQENVLKISRSRGGLDISTTLSPPECT</sequence>
<evidence type="ECO:0000313" key="3">
    <source>
        <dbReference type="EMBL" id="KAK4317248.1"/>
    </source>
</evidence>
<dbReference type="GO" id="GO:0003676">
    <property type="term" value="F:nucleic acid binding"/>
    <property type="evidence" value="ECO:0007669"/>
    <property type="project" value="InterPro"/>
</dbReference>
<dbReference type="GO" id="GO:0008270">
    <property type="term" value="F:zinc ion binding"/>
    <property type="evidence" value="ECO:0007669"/>
    <property type="project" value="InterPro"/>
</dbReference>
<dbReference type="SMART" id="SM00451">
    <property type="entry name" value="ZnF_U1"/>
    <property type="match status" value="3"/>
</dbReference>
<dbReference type="InterPro" id="IPR003604">
    <property type="entry name" value="Matrin/U1-like-C_Znf_C2H2"/>
</dbReference>
<dbReference type="EMBL" id="JAWZYT010000937">
    <property type="protein sequence ID" value="KAK4317248.1"/>
    <property type="molecule type" value="Genomic_DNA"/>
</dbReference>
<proteinExistence type="predicted"/>
<evidence type="ECO:0000259" key="2">
    <source>
        <dbReference type="PROSITE" id="PS00028"/>
    </source>
</evidence>
<gene>
    <name evidence="3" type="ORF">Pmani_011662</name>
</gene>
<accession>A0AAE1PZL5</accession>
<comment type="caution">
    <text evidence="3">The sequence shown here is derived from an EMBL/GenBank/DDBJ whole genome shotgun (WGS) entry which is preliminary data.</text>
</comment>
<dbReference type="AlphaFoldDB" id="A0AAE1PZL5"/>
<dbReference type="Gene3D" id="3.30.160.60">
    <property type="entry name" value="Classic Zinc Finger"/>
    <property type="match status" value="3"/>
</dbReference>
<dbReference type="SUPFAM" id="SSF57667">
    <property type="entry name" value="beta-beta-alpha zinc fingers"/>
    <property type="match status" value="3"/>
</dbReference>
<dbReference type="PANTHER" id="PTHR46786">
    <property type="entry name" value="ZINC FINGER MATRIN-TYPE PROTEIN 3"/>
    <property type="match status" value="1"/>
</dbReference>
<dbReference type="PROSITE" id="PS00028">
    <property type="entry name" value="ZINC_FINGER_C2H2_1"/>
    <property type="match status" value="1"/>
</dbReference>
<dbReference type="Pfam" id="PF12874">
    <property type="entry name" value="zf-met"/>
    <property type="match status" value="3"/>
</dbReference>
<evidence type="ECO:0000313" key="4">
    <source>
        <dbReference type="Proteomes" id="UP001292094"/>
    </source>
</evidence>
<keyword evidence="4" id="KW-1185">Reference proteome</keyword>
<feature type="compositionally biased region" description="Basic residues" evidence="1">
    <location>
        <begin position="1"/>
        <end position="10"/>
    </location>
</feature>
<dbReference type="InterPro" id="IPR036236">
    <property type="entry name" value="Znf_C2H2_sf"/>
</dbReference>
<dbReference type="SMART" id="SM00355">
    <property type="entry name" value="ZnF_C2H2"/>
    <property type="match status" value="3"/>
</dbReference>
<evidence type="ECO:0000256" key="1">
    <source>
        <dbReference type="SAM" id="MobiDB-lite"/>
    </source>
</evidence>
<name>A0AAE1PZL5_9EUCA</name>
<dbReference type="PANTHER" id="PTHR46786:SF1">
    <property type="entry name" value="ZINC FINGER MATRIN-TYPE PROTEIN 3"/>
    <property type="match status" value="1"/>
</dbReference>
<dbReference type="Proteomes" id="UP001292094">
    <property type="component" value="Unassembled WGS sequence"/>
</dbReference>
<dbReference type="InterPro" id="IPR013087">
    <property type="entry name" value="Znf_C2H2_type"/>
</dbReference>
<feature type="region of interest" description="Disordered" evidence="1">
    <location>
        <begin position="1"/>
        <end position="37"/>
    </location>
</feature>
<reference evidence="3" key="1">
    <citation type="submission" date="2023-11" db="EMBL/GenBank/DDBJ databases">
        <title>Genome assemblies of two species of porcelain crab, Petrolisthes cinctipes and Petrolisthes manimaculis (Anomura: Porcellanidae).</title>
        <authorList>
            <person name="Angst P."/>
        </authorList>
    </citation>
    <scope>NUCLEOTIDE SEQUENCE</scope>
    <source>
        <strain evidence="3">PB745_02</strain>
        <tissue evidence="3">Gill</tissue>
    </source>
</reference>
<feature type="compositionally biased region" description="Basic and acidic residues" evidence="1">
    <location>
        <begin position="17"/>
        <end position="32"/>
    </location>
</feature>